<organism evidence="1 2">
    <name type="scientific">Candidatus Taylorbacteria bacterium RIFCSPLOWO2_12_FULL_44_15c</name>
    <dbReference type="NCBI Taxonomy" id="1802333"/>
    <lineage>
        <taxon>Bacteria</taxon>
        <taxon>Candidatus Tayloriibacteriota</taxon>
    </lineage>
</organism>
<comment type="caution">
    <text evidence="1">The sequence shown here is derived from an EMBL/GenBank/DDBJ whole genome shotgun (WGS) entry which is preliminary data.</text>
</comment>
<sequence>MTASNFHKTIIALFVILPLFASAQLLPSYLTAGDVTIHLSPESPGANQTVKATLEGLGVDLDRSKISWFVNGELEKASVGEKSFSFKTGAIGASVNLIVTIETTDGAKINNTVTITPAEVSLIWEPTSYVPPFYKGKRLYSYGSPVKVIALPEIIKDGQRFSDDELIYKWKVDYKIIQDASGAGKNTIMARGSVPLKPTTVSVEVSTLDGLVSAFGTITAQPQAPLVAFYEDNPRLGILFNKELSDTATLTEQEINLFAVPYFFAATAAADAKLNFVWQMNSQPVSPGGENNQITLRQVGGNAGTAAIALRINHLKAIFQFAAKTLNIAFGEKNNGLLSF</sequence>
<dbReference type="Proteomes" id="UP000176355">
    <property type="component" value="Unassembled WGS sequence"/>
</dbReference>
<name>A0A1G2P8S5_9BACT</name>
<accession>A0A1G2P8S5</accession>
<proteinExistence type="predicted"/>
<gene>
    <name evidence="1" type="ORF">A3G03_00435</name>
</gene>
<evidence type="ECO:0000313" key="1">
    <source>
        <dbReference type="EMBL" id="OHA44012.1"/>
    </source>
</evidence>
<evidence type="ECO:0000313" key="2">
    <source>
        <dbReference type="Proteomes" id="UP000176355"/>
    </source>
</evidence>
<reference evidence="1 2" key="1">
    <citation type="journal article" date="2016" name="Nat. Commun.">
        <title>Thousands of microbial genomes shed light on interconnected biogeochemical processes in an aquifer system.</title>
        <authorList>
            <person name="Anantharaman K."/>
            <person name="Brown C.T."/>
            <person name="Hug L.A."/>
            <person name="Sharon I."/>
            <person name="Castelle C.J."/>
            <person name="Probst A.J."/>
            <person name="Thomas B.C."/>
            <person name="Singh A."/>
            <person name="Wilkins M.J."/>
            <person name="Karaoz U."/>
            <person name="Brodie E.L."/>
            <person name="Williams K.H."/>
            <person name="Hubbard S.S."/>
            <person name="Banfield J.F."/>
        </authorList>
    </citation>
    <scope>NUCLEOTIDE SEQUENCE [LARGE SCALE GENOMIC DNA]</scope>
</reference>
<protein>
    <submittedName>
        <fullName evidence="1">Uncharacterized protein</fullName>
    </submittedName>
</protein>
<dbReference type="EMBL" id="MHSL01000011">
    <property type="protein sequence ID" value="OHA44012.1"/>
    <property type="molecule type" value="Genomic_DNA"/>
</dbReference>
<dbReference type="STRING" id="1802333.A3G03_00435"/>
<dbReference type="AlphaFoldDB" id="A0A1G2P8S5"/>